<name>A0A089WXD7_STRGA</name>
<evidence type="ECO:0000256" key="1">
    <source>
        <dbReference type="SAM" id="MobiDB-lite"/>
    </source>
</evidence>
<dbReference type="Proteomes" id="UP000029482">
    <property type="component" value="Chromosome"/>
</dbReference>
<keyword evidence="2" id="KW-0812">Transmembrane</keyword>
<feature type="region of interest" description="Disordered" evidence="1">
    <location>
        <begin position="316"/>
        <end position="351"/>
    </location>
</feature>
<dbReference type="RefSeq" id="WP_244315135.1">
    <property type="nucleotide sequence ID" value="NZ_CP009438.1"/>
</dbReference>
<dbReference type="eggNOG" id="ENOG5033NHJ">
    <property type="taxonomic scope" value="Bacteria"/>
</dbReference>
<keyword evidence="2" id="KW-1133">Transmembrane helix</keyword>
<gene>
    <name evidence="3" type="ORF">SGLAU_00320</name>
</gene>
<dbReference type="STRING" id="1907.SGLAU_00320"/>
<dbReference type="NCBIfam" id="NF038083">
    <property type="entry name" value="CU044_5270_fam"/>
    <property type="match status" value="1"/>
</dbReference>
<protein>
    <submittedName>
        <fullName evidence="3">Uncharacterized protein</fullName>
    </submittedName>
</protein>
<dbReference type="InterPro" id="IPR047789">
    <property type="entry name" value="CU044_5270-like"/>
</dbReference>
<dbReference type="AlphaFoldDB" id="A0A089WXD7"/>
<keyword evidence="2" id="KW-0472">Membrane</keyword>
<dbReference type="HOGENOM" id="CLU_067815_0_0_11"/>
<feature type="transmembrane region" description="Helical" evidence="2">
    <location>
        <begin position="64"/>
        <end position="85"/>
    </location>
</feature>
<accession>A0A089WXD7</accession>
<reference evidence="4" key="1">
    <citation type="journal article" date="2015" name="J. Biotechnol.">
        <title>Complete genome sequence of the actinobacterium Streptomyces glaucescens GLA.O (DSM 40922) consisting of a linear chromosome and one linear plasmid.</title>
        <authorList>
            <person name="Ortseifen V."/>
            <person name="Winkler A."/>
            <person name="Albersmeier A."/>
            <person name="Wendler S."/>
            <person name="Puhler A."/>
            <person name="Kalinowski J."/>
            <person name="Ruckert C."/>
        </authorList>
    </citation>
    <scope>NUCLEOTIDE SEQUENCE [LARGE SCALE GENOMIC DNA]</scope>
    <source>
        <strain evidence="4">DSM 40922 / GLA O</strain>
    </source>
</reference>
<evidence type="ECO:0000313" key="4">
    <source>
        <dbReference type="Proteomes" id="UP000029482"/>
    </source>
</evidence>
<proteinExistence type="predicted"/>
<dbReference type="KEGG" id="sgu:SGLAU_00320"/>
<evidence type="ECO:0000313" key="3">
    <source>
        <dbReference type="EMBL" id="AIR96092.1"/>
    </source>
</evidence>
<evidence type="ECO:0000256" key="2">
    <source>
        <dbReference type="SAM" id="Phobius"/>
    </source>
</evidence>
<organism evidence="3 4">
    <name type="scientific">Streptomyces glaucescens</name>
    <dbReference type="NCBI Taxonomy" id="1907"/>
    <lineage>
        <taxon>Bacteria</taxon>
        <taxon>Bacillati</taxon>
        <taxon>Actinomycetota</taxon>
        <taxon>Actinomycetes</taxon>
        <taxon>Kitasatosporales</taxon>
        <taxon>Streptomycetaceae</taxon>
        <taxon>Streptomyces</taxon>
    </lineage>
</organism>
<dbReference type="EMBL" id="CP009438">
    <property type="protein sequence ID" value="AIR96092.1"/>
    <property type="molecule type" value="Genomic_DNA"/>
</dbReference>
<keyword evidence="4" id="KW-1185">Reference proteome</keyword>
<sequence length="351" mass="38332">MNDKTTGASPERNGDREEIARLLSAPADWDLPREQHLRHKELLMHHIDRDLATRTRPARRLLRPALLAPATALTLACALAAGIALNSGDQEPSGTASHRAATDIQPAAALLDRISDAAEERATPIVRDDQVVYTREKTRGADLTSGKAVLGPRMDREMWAAQEPRPLHKLGLIREDGETFPINAELGDTDGTPAGITRPTYRWLSSLPTDPDKLLVYLYAKTPQVEGRERDQAVFEQIGSLLGGVIPSRTAAALYRAAAKIPGVTPAPQARDAIGRRGLGIARDDTRYSIQTEWGLRREGLLLPRLPQLSGEGHLVRKGRNAAVQRGRAGTRHRRQGRSTARGHGAHTGCR</sequence>